<evidence type="ECO:0000313" key="2">
    <source>
        <dbReference type="EMBL" id="APV35071.1"/>
    </source>
</evidence>
<dbReference type="KEGG" id="asol:BEN76_03150"/>
<feature type="transmembrane region" description="Helical" evidence="1">
    <location>
        <begin position="34"/>
        <end position="55"/>
    </location>
</feature>
<protein>
    <recommendedName>
        <fullName evidence="4">Holin</fullName>
    </recommendedName>
</protein>
<proteinExistence type="predicted"/>
<reference evidence="2 3" key="1">
    <citation type="submission" date="2016-08" db="EMBL/GenBank/DDBJ databases">
        <title>Complete genome sequence of Acinetobacter baylyi strain GFJ2.</title>
        <authorList>
            <person name="Tabata M."/>
            <person name="Kuboki S."/>
            <person name="Gibu N."/>
            <person name="Kinouchi Y."/>
            <person name="Vangnai A."/>
            <person name="Kasai D."/>
            <person name="Fukuda M."/>
        </authorList>
    </citation>
    <scope>NUCLEOTIDE SEQUENCE [LARGE SCALE GENOMIC DNA]</scope>
    <source>
        <strain evidence="2 3">GFJ2</strain>
    </source>
</reference>
<keyword evidence="1" id="KW-0472">Membrane</keyword>
<evidence type="ECO:0000256" key="1">
    <source>
        <dbReference type="SAM" id="Phobius"/>
    </source>
</evidence>
<evidence type="ECO:0000313" key="3">
    <source>
        <dbReference type="Proteomes" id="UP000185674"/>
    </source>
</evidence>
<evidence type="ECO:0008006" key="4">
    <source>
        <dbReference type="Google" id="ProtNLM"/>
    </source>
</evidence>
<accession>A0A1P8EFT5</accession>
<gene>
    <name evidence="2" type="ORF">BEN76_03150</name>
</gene>
<sequence>MPEPTTSSSAGFGLATNLTGGSIAVLGGFTTTEWMAIVGGLCAVIGLLIQAWSTIRKDQRDQQLHNKKMKNKGCCDDE</sequence>
<keyword evidence="1" id="KW-0812">Transmembrane</keyword>
<dbReference type="STRING" id="487316.BEN76_03150"/>
<dbReference type="Proteomes" id="UP000185674">
    <property type="component" value="Chromosome"/>
</dbReference>
<name>A0A1P8EFT5_9GAMM</name>
<dbReference type="EMBL" id="CP016896">
    <property type="protein sequence ID" value="APV35071.1"/>
    <property type="molecule type" value="Genomic_DNA"/>
</dbReference>
<keyword evidence="1" id="KW-1133">Transmembrane helix</keyword>
<dbReference type="AlphaFoldDB" id="A0A1P8EFT5"/>
<organism evidence="2 3">
    <name type="scientific">Acinetobacter soli</name>
    <dbReference type="NCBI Taxonomy" id="487316"/>
    <lineage>
        <taxon>Bacteria</taxon>
        <taxon>Pseudomonadati</taxon>
        <taxon>Pseudomonadota</taxon>
        <taxon>Gammaproteobacteria</taxon>
        <taxon>Moraxellales</taxon>
        <taxon>Moraxellaceae</taxon>
        <taxon>Acinetobacter</taxon>
    </lineage>
</organism>
<dbReference type="RefSeq" id="WP_076032231.1">
    <property type="nucleotide sequence ID" value="NZ_BKKK01000071.1"/>
</dbReference>